<dbReference type="Proteomes" id="UP001066276">
    <property type="component" value="Chromosome 12"/>
</dbReference>
<evidence type="ECO:0000313" key="2">
    <source>
        <dbReference type="Proteomes" id="UP001066276"/>
    </source>
</evidence>
<protein>
    <submittedName>
        <fullName evidence="1">Uncharacterized protein</fullName>
    </submittedName>
</protein>
<accession>A0AAV7L0A5</accession>
<dbReference type="EMBL" id="JANPWB010000016">
    <property type="protein sequence ID" value="KAJ1084427.1"/>
    <property type="molecule type" value="Genomic_DNA"/>
</dbReference>
<comment type="caution">
    <text evidence="1">The sequence shown here is derived from an EMBL/GenBank/DDBJ whole genome shotgun (WGS) entry which is preliminary data.</text>
</comment>
<sequence length="96" mass="10576">MAAAKGQSAAASGATRLMIVKRERVVALQTRQLKQMTAMEKMAAVRHLMPVEHKIADGGTEEAGNTWYDEEDEEDIFIISFAAGKQQKRCPPPCTQ</sequence>
<organism evidence="1 2">
    <name type="scientific">Pleurodeles waltl</name>
    <name type="common">Iberian ribbed newt</name>
    <dbReference type="NCBI Taxonomy" id="8319"/>
    <lineage>
        <taxon>Eukaryota</taxon>
        <taxon>Metazoa</taxon>
        <taxon>Chordata</taxon>
        <taxon>Craniata</taxon>
        <taxon>Vertebrata</taxon>
        <taxon>Euteleostomi</taxon>
        <taxon>Amphibia</taxon>
        <taxon>Batrachia</taxon>
        <taxon>Caudata</taxon>
        <taxon>Salamandroidea</taxon>
        <taxon>Salamandridae</taxon>
        <taxon>Pleurodelinae</taxon>
        <taxon>Pleurodeles</taxon>
    </lineage>
</organism>
<gene>
    <name evidence="1" type="ORF">NDU88_004575</name>
</gene>
<keyword evidence="2" id="KW-1185">Reference proteome</keyword>
<name>A0AAV7L0A5_PLEWA</name>
<evidence type="ECO:0000313" key="1">
    <source>
        <dbReference type="EMBL" id="KAJ1084427.1"/>
    </source>
</evidence>
<reference evidence="1" key="1">
    <citation type="journal article" date="2022" name="bioRxiv">
        <title>Sequencing and chromosome-scale assembly of the giantPleurodeles waltlgenome.</title>
        <authorList>
            <person name="Brown T."/>
            <person name="Elewa A."/>
            <person name="Iarovenko S."/>
            <person name="Subramanian E."/>
            <person name="Araus A.J."/>
            <person name="Petzold A."/>
            <person name="Susuki M."/>
            <person name="Suzuki K.-i.T."/>
            <person name="Hayashi T."/>
            <person name="Toyoda A."/>
            <person name="Oliveira C."/>
            <person name="Osipova E."/>
            <person name="Leigh N.D."/>
            <person name="Simon A."/>
            <person name="Yun M.H."/>
        </authorList>
    </citation>
    <scope>NUCLEOTIDE SEQUENCE</scope>
    <source>
        <strain evidence="1">20211129_DDA</strain>
        <tissue evidence="1">Liver</tissue>
    </source>
</reference>
<proteinExistence type="predicted"/>
<dbReference type="AlphaFoldDB" id="A0AAV7L0A5"/>